<evidence type="ECO:0000313" key="8">
    <source>
        <dbReference type="EMBL" id="CAA9477645.1"/>
    </source>
</evidence>
<evidence type="ECO:0000256" key="2">
    <source>
        <dbReference type="ARBA" id="ARBA00022475"/>
    </source>
</evidence>
<protein>
    <recommendedName>
        <fullName evidence="7">Mechanosensitive ion channel MscS domain-containing protein</fullName>
    </recommendedName>
</protein>
<feature type="transmembrane region" description="Helical" evidence="6">
    <location>
        <begin position="61"/>
        <end position="83"/>
    </location>
</feature>
<dbReference type="EMBL" id="CADCVH010000118">
    <property type="protein sequence ID" value="CAA9477645.1"/>
    <property type="molecule type" value="Genomic_DNA"/>
</dbReference>
<dbReference type="GO" id="GO:0008381">
    <property type="term" value="F:mechanosensitive monoatomic ion channel activity"/>
    <property type="evidence" value="ECO:0007669"/>
    <property type="project" value="InterPro"/>
</dbReference>
<dbReference type="Gene3D" id="1.10.287.1260">
    <property type="match status" value="1"/>
</dbReference>
<organism evidence="8">
    <name type="scientific">uncultured Rubrobacteraceae bacterium</name>
    <dbReference type="NCBI Taxonomy" id="349277"/>
    <lineage>
        <taxon>Bacteria</taxon>
        <taxon>Bacillati</taxon>
        <taxon>Actinomycetota</taxon>
        <taxon>Rubrobacteria</taxon>
        <taxon>Rubrobacterales</taxon>
        <taxon>Rubrobacteraceae</taxon>
        <taxon>environmental samples</taxon>
    </lineage>
</organism>
<comment type="subcellular location">
    <subcellularLocation>
        <location evidence="1">Cell membrane</location>
    </subcellularLocation>
</comment>
<evidence type="ECO:0000256" key="6">
    <source>
        <dbReference type="SAM" id="Phobius"/>
    </source>
</evidence>
<name>A0A6J4RNI1_9ACTN</name>
<dbReference type="SUPFAM" id="SSF50182">
    <property type="entry name" value="Sm-like ribonucleoproteins"/>
    <property type="match status" value="1"/>
</dbReference>
<dbReference type="PANTHER" id="PTHR30460:SF0">
    <property type="entry name" value="MODERATE CONDUCTANCE MECHANOSENSITIVE CHANNEL YBIO"/>
    <property type="match status" value="1"/>
</dbReference>
<dbReference type="InterPro" id="IPR045276">
    <property type="entry name" value="YbiO_bact"/>
</dbReference>
<feature type="transmembrane region" description="Helical" evidence="6">
    <location>
        <begin position="142"/>
        <end position="161"/>
    </location>
</feature>
<evidence type="ECO:0000256" key="4">
    <source>
        <dbReference type="ARBA" id="ARBA00022989"/>
    </source>
</evidence>
<evidence type="ECO:0000256" key="3">
    <source>
        <dbReference type="ARBA" id="ARBA00022692"/>
    </source>
</evidence>
<dbReference type="GO" id="GO:0005886">
    <property type="term" value="C:plasma membrane"/>
    <property type="evidence" value="ECO:0007669"/>
    <property type="project" value="UniProtKB-SubCell"/>
</dbReference>
<dbReference type="InterPro" id="IPR006685">
    <property type="entry name" value="MscS_channel_2nd"/>
</dbReference>
<evidence type="ECO:0000256" key="5">
    <source>
        <dbReference type="ARBA" id="ARBA00023136"/>
    </source>
</evidence>
<dbReference type="Pfam" id="PF00924">
    <property type="entry name" value="MS_channel_2nd"/>
    <property type="match status" value="1"/>
</dbReference>
<dbReference type="InterPro" id="IPR010920">
    <property type="entry name" value="LSM_dom_sf"/>
</dbReference>
<feature type="domain" description="Mechanosensitive ion channel MscS" evidence="7">
    <location>
        <begin position="160"/>
        <end position="225"/>
    </location>
</feature>
<dbReference type="Gene3D" id="2.30.30.60">
    <property type="match status" value="1"/>
</dbReference>
<feature type="transmembrane region" description="Helical" evidence="6">
    <location>
        <begin position="118"/>
        <end position="136"/>
    </location>
</feature>
<sequence length="346" mass="37821">MRGVFLGLIQEETTGAEGAADAATDRLQQTGKETQGYLDELGAFFAGIRDSVIDPRTIAKLIVAALVVALGIIAYRAIIFGVPRLLNWRRRRRHEPLDEEAVAKIKRRDTAITLVRTALRYVALIVVALLVLSIFFDNLIPAATGATVLAAVLGFGAQSLLRDVIAGLSIVFEGQYAVGDFIEVSPPQGVTGIVEELGLRMTKIRSLSGEVSYIPNGAILGITNHVSGRQRFNVEVQVSDAEAAENVLTSLDEATELYLNPPRLAERSETEDGRVRMRIVAGVLPSMAWLVEEHLVERIKAAVGEKALAAEPLVYKVDQANLRRVRDLLPEEAERNLPREAEKKLK</sequence>
<reference evidence="8" key="1">
    <citation type="submission" date="2020-02" db="EMBL/GenBank/DDBJ databases">
        <authorList>
            <person name="Meier V. D."/>
        </authorList>
    </citation>
    <scope>NUCLEOTIDE SEQUENCE</scope>
    <source>
        <strain evidence="8">AVDCRST_MAG02</strain>
    </source>
</reference>
<keyword evidence="3 6" id="KW-0812">Transmembrane</keyword>
<gene>
    <name evidence="8" type="ORF">AVDCRST_MAG02-4598</name>
</gene>
<evidence type="ECO:0000256" key="1">
    <source>
        <dbReference type="ARBA" id="ARBA00004236"/>
    </source>
</evidence>
<keyword evidence="5 6" id="KW-0472">Membrane</keyword>
<proteinExistence type="predicted"/>
<accession>A0A6J4RNI1</accession>
<keyword evidence="2" id="KW-1003">Cell membrane</keyword>
<evidence type="ECO:0000259" key="7">
    <source>
        <dbReference type="Pfam" id="PF00924"/>
    </source>
</evidence>
<dbReference type="PANTHER" id="PTHR30460">
    <property type="entry name" value="MODERATE CONDUCTANCE MECHANOSENSITIVE CHANNEL YBIO"/>
    <property type="match status" value="1"/>
</dbReference>
<dbReference type="AlphaFoldDB" id="A0A6J4RNI1"/>
<dbReference type="InterPro" id="IPR023408">
    <property type="entry name" value="MscS_beta-dom_sf"/>
</dbReference>
<keyword evidence="4 6" id="KW-1133">Transmembrane helix</keyword>